<name>A0ABS7PVY7_9SPHN</name>
<dbReference type="Proteomes" id="UP000706039">
    <property type="component" value="Unassembled WGS sequence"/>
</dbReference>
<sequence length="68" mass="7440">MSIIGTRVEETGALLRGDEGFMLRRDIGGRWMLDLHRVASDFAEQRVRISGVVVADGLIDVDAVAPDD</sequence>
<organism evidence="1 2">
    <name type="scientific">Sphingomonas colocasiae</name>
    <dbReference type="NCBI Taxonomy" id="1848973"/>
    <lineage>
        <taxon>Bacteria</taxon>
        <taxon>Pseudomonadati</taxon>
        <taxon>Pseudomonadota</taxon>
        <taxon>Alphaproteobacteria</taxon>
        <taxon>Sphingomonadales</taxon>
        <taxon>Sphingomonadaceae</taxon>
        <taxon>Sphingomonas</taxon>
    </lineage>
</organism>
<comment type="caution">
    <text evidence="1">The sequence shown here is derived from an EMBL/GenBank/DDBJ whole genome shotgun (WGS) entry which is preliminary data.</text>
</comment>
<keyword evidence="2" id="KW-1185">Reference proteome</keyword>
<accession>A0ABS7PVY7</accession>
<protein>
    <submittedName>
        <fullName evidence="1">Uncharacterized protein</fullName>
    </submittedName>
</protein>
<dbReference type="Pfam" id="PF19135">
    <property type="entry name" value="DUF5818"/>
    <property type="match status" value="1"/>
</dbReference>
<evidence type="ECO:0000313" key="1">
    <source>
        <dbReference type="EMBL" id="MBY8825519.1"/>
    </source>
</evidence>
<proteinExistence type="predicted"/>
<reference evidence="1 2" key="1">
    <citation type="submission" date="2021-08" db="EMBL/GenBank/DDBJ databases">
        <authorList>
            <person name="Tuo L."/>
        </authorList>
    </citation>
    <scope>NUCLEOTIDE SEQUENCE [LARGE SCALE GENOMIC DNA]</scope>
    <source>
        <strain evidence="1 2">JCM 31229</strain>
    </source>
</reference>
<dbReference type="RefSeq" id="WP_222992619.1">
    <property type="nucleotide sequence ID" value="NZ_JAINVV010000012.1"/>
</dbReference>
<dbReference type="InterPro" id="IPR043856">
    <property type="entry name" value="DUF5818"/>
</dbReference>
<gene>
    <name evidence="1" type="ORF">K7G82_24670</name>
</gene>
<evidence type="ECO:0000313" key="2">
    <source>
        <dbReference type="Proteomes" id="UP000706039"/>
    </source>
</evidence>
<dbReference type="EMBL" id="JAINVV010000012">
    <property type="protein sequence ID" value="MBY8825519.1"/>
    <property type="molecule type" value="Genomic_DNA"/>
</dbReference>